<feature type="compositionally biased region" description="Low complexity" evidence="1">
    <location>
        <begin position="149"/>
        <end position="166"/>
    </location>
</feature>
<protein>
    <submittedName>
        <fullName evidence="2">Uncharacterized protein</fullName>
    </submittedName>
</protein>
<evidence type="ECO:0000313" key="2">
    <source>
        <dbReference type="EMBL" id="GAA0169833.1"/>
    </source>
</evidence>
<dbReference type="AlphaFoldDB" id="A0AAV3R4K8"/>
<organism evidence="2 3">
    <name type="scientific">Lithospermum erythrorhizon</name>
    <name type="common">Purple gromwell</name>
    <name type="synonym">Lithospermum officinale var. erythrorhizon</name>
    <dbReference type="NCBI Taxonomy" id="34254"/>
    <lineage>
        <taxon>Eukaryota</taxon>
        <taxon>Viridiplantae</taxon>
        <taxon>Streptophyta</taxon>
        <taxon>Embryophyta</taxon>
        <taxon>Tracheophyta</taxon>
        <taxon>Spermatophyta</taxon>
        <taxon>Magnoliopsida</taxon>
        <taxon>eudicotyledons</taxon>
        <taxon>Gunneridae</taxon>
        <taxon>Pentapetalae</taxon>
        <taxon>asterids</taxon>
        <taxon>lamiids</taxon>
        <taxon>Boraginales</taxon>
        <taxon>Boraginaceae</taxon>
        <taxon>Boraginoideae</taxon>
        <taxon>Lithospermeae</taxon>
        <taxon>Lithospermum</taxon>
    </lineage>
</organism>
<sequence length="243" mass="26506">MSATIKAQLETLRRVFDRPLHYKVFCEEGVLIQAGLIQSKEFDPTSGPPFCWDDILQAVERCVDLKDIPFSTMTGERRPAFHKTKVRKVPTNSDISRREASPVTTATAATSTSSAGKRPAPEEGRPKAFAPRKKHAAQQPKQVERVIISEEPPAASSPSPSAPVVAMNIPPPPSLQEMPSFPSSSLPEDGADSGPKVSAGYSANFLNLPYTLPGGLQVIEYSTKLRYSFNHWSLVSSSNPIYL</sequence>
<evidence type="ECO:0000313" key="3">
    <source>
        <dbReference type="Proteomes" id="UP001454036"/>
    </source>
</evidence>
<dbReference type="Proteomes" id="UP001454036">
    <property type="component" value="Unassembled WGS sequence"/>
</dbReference>
<reference evidence="2 3" key="1">
    <citation type="submission" date="2024-01" db="EMBL/GenBank/DDBJ databases">
        <title>The complete chloroplast genome sequence of Lithospermum erythrorhizon: insights into the phylogenetic relationship among Boraginaceae species and the maternal lineages of purple gromwells.</title>
        <authorList>
            <person name="Okada T."/>
            <person name="Watanabe K."/>
        </authorList>
    </citation>
    <scope>NUCLEOTIDE SEQUENCE [LARGE SCALE GENOMIC DNA]</scope>
</reference>
<accession>A0AAV3R4K8</accession>
<evidence type="ECO:0000256" key="1">
    <source>
        <dbReference type="SAM" id="MobiDB-lite"/>
    </source>
</evidence>
<proteinExistence type="predicted"/>
<gene>
    <name evidence="2" type="ORF">LIER_24225</name>
</gene>
<dbReference type="EMBL" id="BAABME010006991">
    <property type="protein sequence ID" value="GAA0169833.1"/>
    <property type="molecule type" value="Genomic_DNA"/>
</dbReference>
<feature type="region of interest" description="Disordered" evidence="1">
    <location>
        <begin position="79"/>
        <end position="195"/>
    </location>
</feature>
<comment type="caution">
    <text evidence="2">The sequence shown here is derived from an EMBL/GenBank/DDBJ whole genome shotgun (WGS) entry which is preliminary data.</text>
</comment>
<name>A0AAV3R4K8_LITER</name>
<keyword evidence="3" id="KW-1185">Reference proteome</keyword>
<feature type="compositionally biased region" description="Low complexity" evidence="1">
    <location>
        <begin position="101"/>
        <end position="115"/>
    </location>
</feature>